<proteinExistence type="predicted"/>
<evidence type="ECO:0000313" key="1">
    <source>
        <dbReference type="EnsemblMetazoa" id="tetur496g00010.1"/>
    </source>
</evidence>
<dbReference type="HOGENOM" id="CLU_3425300_0_0_1"/>
<reference evidence="2" key="1">
    <citation type="submission" date="2011-08" db="EMBL/GenBank/DDBJ databases">
        <authorList>
            <person name="Rombauts S."/>
        </authorList>
    </citation>
    <scope>NUCLEOTIDE SEQUENCE</scope>
    <source>
        <strain evidence="2">London</strain>
    </source>
</reference>
<organism evidence="1 2">
    <name type="scientific">Tetranychus urticae</name>
    <name type="common">Two-spotted spider mite</name>
    <dbReference type="NCBI Taxonomy" id="32264"/>
    <lineage>
        <taxon>Eukaryota</taxon>
        <taxon>Metazoa</taxon>
        <taxon>Ecdysozoa</taxon>
        <taxon>Arthropoda</taxon>
        <taxon>Chelicerata</taxon>
        <taxon>Arachnida</taxon>
        <taxon>Acari</taxon>
        <taxon>Acariformes</taxon>
        <taxon>Trombidiformes</taxon>
        <taxon>Prostigmata</taxon>
        <taxon>Eleutherengona</taxon>
        <taxon>Raphignathae</taxon>
        <taxon>Tetranychoidea</taxon>
        <taxon>Tetranychidae</taxon>
        <taxon>Tetranychus</taxon>
    </lineage>
</organism>
<accession>T1L5L0</accession>
<keyword evidence="2" id="KW-1185">Reference proteome</keyword>
<sequence length="22" mass="2579">MTDIKEEVRGESCTLHNFIRLS</sequence>
<dbReference type="EMBL" id="CAEY01001329">
    <property type="status" value="NOT_ANNOTATED_CDS"/>
    <property type="molecule type" value="Genomic_DNA"/>
</dbReference>
<evidence type="ECO:0000313" key="2">
    <source>
        <dbReference type="Proteomes" id="UP000015104"/>
    </source>
</evidence>
<dbReference type="AlphaFoldDB" id="T1L5L0"/>
<reference evidence="1" key="2">
    <citation type="submission" date="2015-06" db="UniProtKB">
        <authorList>
            <consortium name="EnsemblMetazoa"/>
        </authorList>
    </citation>
    <scope>IDENTIFICATION</scope>
</reference>
<name>T1L5L0_TETUR</name>
<dbReference type="Proteomes" id="UP000015104">
    <property type="component" value="Unassembled WGS sequence"/>
</dbReference>
<protein>
    <submittedName>
        <fullName evidence="1">Uncharacterized protein</fullName>
    </submittedName>
</protein>
<dbReference type="EnsemblMetazoa" id="tetur496g00010.1">
    <property type="protein sequence ID" value="tetur496g00010.1"/>
    <property type="gene ID" value="tetur496g00010"/>
</dbReference>